<reference evidence="4" key="4">
    <citation type="submission" date="2020-10" db="EMBL/GenBank/DDBJ databases">
        <authorList>
            <person name="Bassil N.M."/>
            <person name="Lloyd J.R."/>
        </authorList>
    </citation>
    <scope>NUCLEOTIDE SEQUENCE</scope>
    <source>
        <strain evidence="4">NB2006</strain>
    </source>
</reference>
<dbReference type="CDD" id="cd00093">
    <property type="entry name" value="HTH_XRE"/>
    <property type="match status" value="1"/>
</dbReference>
<gene>
    <name evidence="4" type="ORF">AWH56_005425</name>
    <name evidence="3" type="ORF">AWH56_06805</name>
</gene>
<dbReference type="EMBL" id="CP063356">
    <property type="protein sequence ID" value="QOY37083.1"/>
    <property type="molecule type" value="Genomic_DNA"/>
</dbReference>
<evidence type="ECO:0000313" key="3">
    <source>
        <dbReference type="EMBL" id="OIJ20980.1"/>
    </source>
</evidence>
<dbReference type="InterPro" id="IPR001387">
    <property type="entry name" value="Cro/C1-type_HTH"/>
</dbReference>
<dbReference type="EMBL" id="LQXD01000061">
    <property type="protein sequence ID" value="OIJ20980.1"/>
    <property type="molecule type" value="Genomic_DNA"/>
</dbReference>
<proteinExistence type="predicted"/>
<evidence type="ECO:0000256" key="1">
    <source>
        <dbReference type="ARBA" id="ARBA00023125"/>
    </source>
</evidence>
<reference evidence="3 5" key="1">
    <citation type="submission" date="2016-10" db="EMBL/GenBank/DDBJ databases">
        <title>Draft genome sequences of four alkaliphilic bacteria belonging to the Anaerobacillus genus.</title>
        <authorList>
            <person name="Bassil N.M."/>
            <person name="Lloyd J.R."/>
        </authorList>
    </citation>
    <scope>NUCLEOTIDE SEQUENCE [LARGE SCALE GENOMIC DNA]</scope>
    <source>
        <strain evidence="3 5">NB2006</strain>
    </source>
</reference>
<dbReference type="OrthoDB" id="9808239at2"/>
<keyword evidence="5" id="KW-1185">Reference proteome</keyword>
<organism evidence="3 5">
    <name type="scientific">Anaerobacillus isosaccharinicus</name>
    <dbReference type="NCBI Taxonomy" id="1532552"/>
    <lineage>
        <taxon>Bacteria</taxon>
        <taxon>Bacillati</taxon>
        <taxon>Bacillota</taxon>
        <taxon>Bacilli</taxon>
        <taxon>Bacillales</taxon>
        <taxon>Bacillaceae</taxon>
        <taxon>Anaerobacillus</taxon>
    </lineage>
</organism>
<protein>
    <submittedName>
        <fullName evidence="4">Helix-turn-helix transcriptional regulator</fullName>
    </submittedName>
    <submittedName>
        <fullName evidence="3">XRE family transcriptional regulator</fullName>
    </submittedName>
</protein>
<dbReference type="Gene3D" id="1.10.260.40">
    <property type="entry name" value="lambda repressor-like DNA-binding domains"/>
    <property type="match status" value="1"/>
</dbReference>
<feature type="domain" description="HTH cro/C1-type" evidence="2">
    <location>
        <begin position="6"/>
        <end position="61"/>
    </location>
</feature>
<dbReference type="SUPFAM" id="SSF47413">
    <property type="entry name" value="lambda repressor-like DNA-binding domains"/>
    <property type="match status" value="1"/>
</dbReference>
<reference evidence="4 5" key="2">
    <citation type="journal article" date="2017" name="Genome Announc.">
        <title>Draft Genome Sequences of Four Alkaliphilic Bacteria Belonging to the Anaerobacillus Genus.</title>
        <authorList>
            <person name="Bassil N.M."/>
            <person name="Lloyd J.R."/>
        </authorList>
    </citation>
    <scope>NUCLEOTIDE SEQUENCE [LARGE SCALE GENOMIC DNA]</scope>
    <source>
        <strain evidence="4 5">NB2006</strain>
    </source>
</reference>
<accession>A0A1S2M8X8</accession>
<evidence type="ECO:0000259" key="2">
    <source>
        <dbReference type="PROSITE" id="PS50943"/>
    </source>
</evidence>
<dbReference type="KEGG" id="aia:AWH56_005425"/>
<reference evidence="4 5" key="3">
    <citation type="journal article" date="2019" name="Int. J. Syst. Evol. Microbiol.">
        <title>Anaerobacillus isosaccharinicus sp. nov., an alkaliphilic bacterium which degrades isosaccharinic acid.</title>
        <authorList>
            <person name="Bassil N.M."/>
            <person name="Lloyd J.R."/>
        </authorList>
    </citation>
    <scope>NUCLEOTIDE SEQUENCE [LARGE SCALE GENOMIC DNA]</scope>
    <source>
        <strain evidence="4 5">NB2006</strain>
    </source>
</reference>
<dbReference type="PROSITE" id="PS50943">
    <property type="entry name" value="HTH_CROC1"/>
    <property type="match status" value="1"/>
</dbReference>
<sequence>MLTNRVKYLRRSEGFDLTQEQLANELGVSRQTIVELEKGRPPSADLLLKVSAFFNKDPRDIFFQSDVASNLQREKNNASTA</sequence>
<evidence type="ECO:0000313" key="4">
    <source>
        <dbReference type="EMBL" id="QOY37083.1"/>
    </source>
</evidence>
<dbReference type="InterPro" id="IPR010982">
    <property type="entry name" value="Lambda_DNA-bd_dom_sf"/>
</dbReference>
<keyword evidence="1" id="KW-0238">DNA-binding</keyword>
<dbReference type="SMART" id="SM00530">
    <property type="entry name" value="HTH_XRE"/>
    <property type="match status" value="1"/>
</dbReference>
<dbReference type="PANTHER" id="PTHR46558">
    <property type="entry name" value="TRACRIPTIONAL REGULATORY PROTEIN-RELATED-RELATED"/>
    <property type="match status" value="1"/>
</dbReference>
<dbReference type="RefSeq" id="WP_071316413.1">
    <property type="nucleotide sequence ID" value="NZ_CP063356.2"/>
</dbReference>
<evidence type="ECO:0000313" key="5">
    <source>
        <dbReference type="Proteomes" id="UP000180175"/>
    </source>
</evidence>
<name>A0A1S2M8X8_9BACI</name>
<dbReference type="Proteomes" id="UP000180175">
    <property type="component" value="Chromosome"/>
</dbReference>
<dbReference type="PANTHER" id="PTHR46558:SF4">
    <property type="entry name" value="DNA-BIDING PHAGE PROTEIN"/>
    <property type="match status" value="1"/>
</dbReference>
<dbReference type="Pfam" id="PF01381">
    <property type="entry name" value="HTH_3"/>
    <property type="match status" value="1"/>
</dbReference>
<dbReference type="AlphaFoldDB" id="A0A1S2M8X8"/>
<dbReference type="GO" id="GO:0003677">
    <property type="term" value="F:DNA binding"/>
    <property type="evidence" value="ECO:0007669"/>
    <property type="project" value="UniProtKB-KW"/>
</dbReference>